<dbReference type="OrthoDB" id="9800940at2"/>
<dbReference type="RefSeq" id="WP_093146974.1">
    <property type="nucleotide sequence ID" value="NZ_FOUP01000001.1"/>
</dbReference>
<dbReference type="SMART" id="SM00849">
    <property type="entry name" value="Lactamase_B"/>
    <property type="match status" value="1"/>
</dbReference>
<evidence type="ECO:0000313" key="5">
    <source>
        <dbReference type="Proteomes" id="UP000270697"/>
    </source>
</evidence>
<name>A0A1I4U1N4_9PSEU</name>
<dbReference type="Pfam" id="PF12706">
    <property type="entry name" value="Lactamase_B_2"/>
    <property type="match status" value="1"/>
</dbReference>
<evidence type="ECO:0000313" key="2">
    <source>
        <dbReference type="EMBL" id="RKT88633.1"/>
    </source>
</evidence>
<reference evidence="2 5" key="2">
    <citation type="submission" date="2018-10" db="EMBL/GenBank/DDBJ databases">
        <title>Sequencing the genomes of 1000 actinobacteria strains.</title>
        <authorList>
            <person name="Klenk H.-P."/>
        </authorList>
    </citation>
    <scope>NUCLEOTIDE SEQUENCE [LARGE SCALE GENOMIC DNA]</scope>
    <source>
        <strain evidence="2 5">DSM 45119</strain>
    </source>
</reference>
<dbReference type="AlphaFoldDB" id="A0A1I4U1N4"/>
<accession>A0A1I4U1N4</accession>
<keyword evidence="5" id="KW-1185">Reference proteome</keyword>
<organism evidence="3 4">
    <name type="scientific">Saccharopolyspora antimicrobica</name>
    <dbReference type="NCBI Taxonomy" id="455193"/>
    <lineage>
        <taxon>Bacteria</taxon>
        <taxon>Bacillati</taxon>
        <taxon>Actinomycetota</taxon>
        <taxon>Actinomycetes</taxon>
        <taxon>Pseudonocardiales</taxon>
        <taxon>Pseudonocardiaceae</taxon>
        <taxon>Saccharopolyspora</taxon>
    </lineage>
</organism>
<dbReference type="Proteomes" id="UP000199398">
    <property type="component" value="Unassembled WGS sequence"/>
</dbReference>
<gene>
    <name evidence="2" type="ORF">ATL45_7071</name>
    <name evidence="3" type="ORF">SAMN05421805_1011672</name>
</gene>
<evidence type="ECO:0000313" key="3">
    <source>
        <dbReference type="EMBL" id="SFM82741.1"/>
    </source>
</evidence>
<protein>
    <submittedName>
        <fullName evidence="2">Ribonuclease BN (tRNA processing enzyme)</fullName>
    </submittedName>
    <submittedName>
        <fullName evidence="3">Ribonuclease BN, tRNA processing enzyme</fullName>
    </submittedName>
</protein>
<proteinExistence type="predicted"/>
<evidence type="ECO:0000259" key="1">
    <source>
        <dbReference type="SMART" id="SM00849"/>
    </source>
</evidence>
<dbReference type="STRING" id="455193.SAMN05421805_1011672"/>
<dbReference type="EMBL" id="FOUP01000001">
    <property type="protein sequence ID" value="SFM82741.1"/>
    <property type="molecule type" value="Genomic_DNA"/>
</dbReference>
<dbReference type="PANTHER" id="PTHR46018:SF4">
    <property type="entry name" value="METALLO-HYDROLASE YHFI-RELATED"/>
    <property type="match status" value="1"/>
</dbReference>
<dbReference type="InterPro" id="IPR001279">
    <property type="entry name" value="Metallo-B-lactamas"/>
</dbReference>
<dbReference type="GO" id="GO:0042781">
    <property type="term" value="F:3'-tRNA processing endoribonuclease activity"/>
    <property type="evidence" value="ECO:0007669"/>
    <property type="project" value="TreeGrafter"/>
</dbReference>
<dbReference type="CDD" id="cd07716">
    <property type="entry name" value="RNaseZ_short-form-like_MBL-fold"/>
    <property type="match status" value="1"/>
</dbReference>
<dbReference type="InterPro" id="IPR036866">
    <property type="entry name" value="RibonucZ/Hydroxyglut_hydro"/>
</dbReference>
<dbReference type="SUPFAM" id="SSF56281">
    <property type="entry name" value="Metallo-hydrolase/oxidoreductase"/>
    <property type="match status" value="1"/>
</dbReference>
<dbReference type="PANTHER" id="PTHR46018">
    <property type="entry name" value="ZINC PHOSPHODIESTERASE ELAC PROTEIN 1"/>
    <property type="match status" value="1"/>
</dbReference>
<feature type="domain" description="Metallo-beta-lactamase" evidence="1">
    <location>
        <begin position="18"/>
        <end position="205"/>
    </location>
</feature>
<evidence type="ECO:0000313" key="4">
    <source>
        <dbReference type="Proteomes" id="UP000199398"/>
    </source>
</evidence>
<dbReference type="Proteomes" id="UP000270697">
    <property type="component" value="Unassembled WGS sequence"/>
</dbReference>
<dbReference type="Gene3D" id="3.60.15.10">
    <property type="entry name" value="Ribonuclease Z/Hydroxyacylglutathione hydrolase-like"/>
    <property type="match status" value="1"/>
</dbReference>
<reference evidence="3 4" key="1">
    <citation type="submission" date="2016-10" db="EMBL/GenBank/DDBJ databases">
        <authorList>
            <person name="de Groot N.N."/>
        </authorList>
    </citation>
    <scope>NUCLEOTIDE SEQUENCE [LARGE SCALE GENOMIC DNA]</scope>
    <source>
        <strain evidence="3 4">CPCC 201259</strain>
    </source>
</reference>
<sequence length="256" mass="27692">MELIVLGCSGSAPSPDSPSSGYILRSGDSLLVIDLGNATLSPLQRWADPYDIDALFLTHLHPDHCADFAPLDVYRRFHPDQPYDPKQRRLPVYAPPEVPSRLAALYAPSSEQREHTDLSDIFDFRSPPVDPVRIGAFEIRAVPVDHLCPTWGLRIEAEGRVFAFTGDTGTCDGIGKLAAGADVLLSEASWLDSPDQPTGMHLSGKQAGKAASDAGVGRLLLTHYSPWTDQKALAREAAEAYDGPVKVVQAGDTHQI</sequence>
<dbReference type="EMBL" id="RBXX01000002">
    <property type="protein sequence ID" value="RKT88633.1"/>
    <property type="molecule type" value="Genomic_DNA"/>
</dbReference>